<feature type="domain" description="THUMP-like" evidence="1">
    <location>
        <begin position="318"/>
        <end position="389"/>
    </location>
</feature>
<dbReference type="SUPFAM" id="SSF53335">
    <property type="entry name" value="S-adenosyl-L-methionine-dependent methyltransferases"/>
    <property type="match status" value="1"/>
</dbReference>
<keyword evidence="3" id="KW-1185">Reference proteome</keyword>
<dbReference type="EMBL" id="FOFA01000010">
    <property type="protein sequence ID" value="SER21246.1"/>
    <property type="molecule type" value="Genomic_DNA"/>
</dbReference>
<dbReference type="Proteomes" id="UP000198504">
    <property type="component" value="Unassembled WGS sequence"/>
</dbReference>
<dbReference type="PANTHER" id="PTHR14741:SF32">
    <property type="entry name" value="TRIMETHYLGUANOSINE SYNTHASE"/>
    <property type="match status" value="1"/>
</dbReference>
<evidence type="ECO:0000313" key="3">
    <source>
        <dbReference type="Proteomes" id="UP000198504"/>
    </source>
</evidence>
<evidence type="ECO:0000259" key="1">
    <source>
        <dbReference type="Pfam" id="PF18096"/>
    </source>
</evidence>
<dbReference type="STRING" id="1036181.SAMN05421756_11056"/>
<dbReference type="Gene3D" id="3.40.50.150">
    <property type="entry name" value="Vaccinia Virus protein VP39"/>
    <property type="match status" value="1"/>
</dbReference>
<sequence length="395" mass="41662">MTDLPLGLTEEAVAAAEAEPDPGSLAAGTRLRTRLGPDLAAAALTQVALRRRARAKFGEAAARLWFTRDGLEQATRPEVAALHAQRFAAADVRRVVDLGCGIGSDAVAFVHAGLDVLAVERDPATADVARANLAAAVEASEHEVRAEVVVADVADVLAAGIDPADGVFADPARRDARGRVWRPQDFSPDLSSLLALAVPGRLLGVKLGPALPHALVPAEAEAEWVSHHGDVVEVGVWSGPGSVPGRRSALLWPDRRLVGGAGEPLAVREPGAYVHEPDGAVIRAGAVEVLGVRLGAGLLADKVAYLTGDADATSEFATTFVVERVLPYDLKVLRRWVREADVGTLEVKRRGLDLDPARLRQDLRPRGRTSATLLLTRSTAGTVALVVRRAERQGT</sequence>
<accession>A0A1H9MC28</accession>
<gene>
    <name evidence="2" type="ORF">SAMN05421756_11056</name>
</gene>
<dbReference type="Pfam" id="PF18096">
    <property type="entry name" value="Thump_like"/>
    <property type="match status" value="1"/>
</dbReference>
<name>A0A1H9MC28_9ACTN</name>
<dbReference type="InterPro" id="IPR041497">
    <property type="entry name" value="Thump-like"/>
</dbReference>
<dbReference type="InterPro" id="IPR029063">
    <property type="entry name" value="SAM-dependent_MTases_sf"/>
</dbReference>
<dbReference type="PANTHER" id="PTHR14741">
    <property type="entry name" value="S-ADENOSYLMETHIONINE-DEPENDENT METHYLTRANSFERASE RELATED"/>
    <property type="match status" value="1"/>
</dbReference>
<dbReference type="OrthoDB" id="9810570at2"/>
<evidence type="ECO:0000313" key="2">
    <source>
        <dbReference type="EMBL" id="SER21246.1"/>
    </source>
</evidence>
<protein>
    <recommendedName>
        <fullName evidence="1">THUMP-like domain-containing protein</fullName>
    </recommendedName>
</protein>
<organism evidence="2 3">
    <name type="scientific">Microlunatus flavus</name>
    <dbReference type="NCBI Taxonomy" id="1036181"/>
    <lineage>
        <taxon>Bacteria</taxon>
        <taxon>Bacillati</taxon>
        <taxon>Actinomycetota</taxon>
        <taxon>Actinomycetes</taxon>
        <taxon>Propionibacteriales</taxon>
        <taxon>Propionibacteriaceae</taxon>
        <taxon>Microlunatus</taxon>
    </lineage>
</organism>
<reference evidence="3" key="1">
    <citation type="submission" date="2016-10" db="EMBL/GenBank/DDBJ databases">
        <authorList>
            <person name="Varghese N."/>
            <person name="Submissions S."/>
        </authorList>
    </citation>
    <scope>NUCLEOTIDE SEQUENCE [LARGE SCALE GENOMIC DNA]</scope>
    <source>
        <strain evidence="3">CGMCC 4.6856</strain>
    </source>
</reference>
<dbReference type="RefSeq" id="WP_091185346.1">
    <property type="nucleotide sequence ID" value="NZ_FOFA01000010.1"/>
</dbReference>
<dbReference type="AlphaFoldDB" id="A0A1H9MC28"/>
<proteinExistence type="predicted"/>